<keyword evidence="3" id="KW-1185">Reference proteome</keyword>
<evidence type="ECO:0000313" key="3">
    <source>
        <dbReference type="Proteomes" id="UP000288812"/>
    </source>
</evidence>
<protein>
    <submittedName>
        <fullName evidence="2">Alpha/beta fold hydrolase</fullName>
    </submittedName>
</protein>
<dbReference type="InterPro" id="IPR029058">
    <property type="entry name" value="AB_hydrolase_fold"/>
</dbReference>
<dbReference type="GO" id="GO:0016787">
    <property type="term" value="F:hydrolase activity"/>
    <property type="evidence" value="ECO:0007669"/>
    <property type="project" value="UniProtKB-KW"/>
</dbReference>
<feature type="domain" description="Serine aminopeptidase S33" evidence="1">
    <location>
        <begin position="25"/>
        <end position="282"/>
    </location>
</feature>
<dbReference type="PANTHER" id="PTHR11614">
    <property type="entry name" value="PHOSPHOLIPASE-RELATED"/>
    <property type="match status" value="1"/>
</dbReference>
<dbReference type="InterPro" id="IPR022742">
    <property type="entry name" value="Hydrolase_4"/>
</dbReference>
<dbReference type="OrthoDB" id="9806902at2"/>
<evidence type="ECO:0000259" key="1">
    <source>
        <dbReference type="Pfam" id="PF12146"/>
    </source>
</evidence>
<gene>
    <name evidence="2" type="ORF">EF514_00105</name>
</gene>
<reference evidence="2 3" key="1">
    <citation type="submission" date="2018-11" db="EMBL/GenBank/DDBJ databases">
        <title>Genome sequencing and assembly of Anaerosphaera sp. nov., GS7-6-2.</title>
        <authorList>
            <person name="Rettenmaier R."/>
            <person name="Liebl W."/>
            <person name="Zverlov V."/>
        </authorList>
    </citation>
    <scope>NUCLEOTIDE SEQUENCE [LARGE SCALE GENOMIC DNA]</scope>
    <source>
        <strain evidence="2 3">GS7-6-2</strain>
    </source>
</reference>
<dbReference type="Gene3D" id="3.40.50.1820">
    <property type="entry name" value="alpha/beta hydrolase"/>
    <property type="match status" value="1"/>
</dbReference>
<dbReference type="Pfam" id="PF12146">
    <property type="entry name" value="Hydrolase_4"/>
    <property type="match status" value="1"/>
</dbReference>
<dbReference type="Proteomes" id="UP000288812">
    <property type="component" value="Unassembled WGS sequence"/>
</dbReference>
<organism evidence="2 3">
    <name type="scientific">Anaerosphaera multitolerans</name>
    <dbReference type="NCBI Taxonomy" id="2487351"/>
    <lineage>
        <taxon>Bacteria</taxon>
        <taxon>Bacillati</taxon>
        <taxon>Bacillota</taxon>
        <taxon>Tissierellia</taxon>
        <taxon>Tissierellales</taxon>
        <taxon>Peptoniphilaceae</taxon>
        <taxon>Anaerosphaera</taxon>
    </lineage>
</organism>
<proteinExistence type="predicted"/>
<evidence type="ECO:0000313" key="2">
    <source>
        <dbReference type="EMBL" id="RVU55654.1"/>
    </source>
</evidence>
<dbReference type="EMBL" id="RLIH01000001">
    <property type="protein sequence ID" value="RVU55654.1"/>
    <property type="molecule type" value="Genomic_DNA"/>
</dbReference>
<dbReference type="SUPFAM" id="SSF53474">
    <property type="entry name" value="alpha/beta-Hydrolases"/>
    <property type="match status" value="1"/>
</dbReference>
<dbReference type="InterPro" id="IPR051044">
    <property type="entry name" value="MAG_DAG_Lipase"/>
</dbReference>
<keyword evidence="2" id="KW-0378">Hydrolase</keyword>
<dbReference type="AlphaFoldDB" id="A0A437S9Y0"/>
<dbReference type="RefSeq" id="WP_127722579.1">
    <property type="nucleotide sequence ID" value="NZ_RLIH01000001.1"/>
</dbReference>
<sequence>MKEILNYKSSNGIDTIYAEIYTCENPKFILQISHGMCEYISRYEDFANFLNSKGFIVAGNDHLGHGRSSKTLGYFGKGDILNYVIKDINHLSTILKDRYDLPIYYMGHSMGSFIMRYYISKYKVEKCILMGTGYIGELPATILVLLSKLIGAFKGDKYVSKLLVSLSTGAYAKRIKGDTYDWISYNEENIKAFAEDPLCNYFFSVSAYKYLGKYLLKINKRKTIEDTDKDTEILFVSGSDDPVGNFERGVLKVYNKYKKFGFKNLKIRFFKNMRHEILNEKDNLAVYKFLSDFLAK</sequence>
<name>A0A437S9Y0_9FIRM</name>
<comment type="caution">
    <text evidence="2">The sequence shown here is derived from an EMBL/GenBank/DDBJ whole genome shotgun (WGS) entry which is preliminary data.</text>
</comment>
<accession>A0A437S9Y0</accession>